<evidence type="ECO:0000256" key="5">
    <source>
        <dbReference type="ARBA" id="ARBA00023284"/>
    </source>
</evidence>
<dbReference type="Gene3D" id="3.40.30.10">
    <property type="entry name" value="Glutaredoxin"/>
    <property type="match status" value="1"/>
</dbReference>
<dbReference type="Pfam" id="PF00085">
    <property type="entry name" value="Thioredoxin"/>
    <property type="match status" value="1"/>
</dbReference>
<dbReference type="SUPFAM" id="SSF52833">
    <property type="entry name" value="Thioredoxin-like"/>
    <property type="match status" value="1"/>
</dbReference>
<dbReference type="EMBL" id="MEVN01000018">
    <property type="protein sequence ID" value="OGC57261.1"/>
    <property type="molecule type" value="Genomic_DNA"/>
</dbReference>
<reference evidence="10 11" key="1">
    <citation type="journal article" date="2016" name="Nat. Commun.">
        <title>Thousands of microbial genomes shed light on interconnected biogeochemical processes in an aquifer system.</title>
        <authorList>
            <person name="Anantharaman K."/>
            <person name="Brown C.T."/>
            <person name="Hug L.A."/>
            <person name="Sharon I."/>
            <person name="Castelle C.J."/>
            <person name="Probst A.J."/>
            <person name="Thomas B.C."/>
            <person name="Singh A."/>
            <person name="Wilkins M.J."/>
            <person name="Karaoz U."/>
            <person name="Brodie E.L."/>
            <person name="Williams K.H."/>
            <person name="Hubbard S.S."/>
            <person name="Banfield J.F."/>
        </authorList>
    </citation>
    <scope>NUCLEOTIDE SEQUENCE [LARGE SCALE GENOMIC DNA]</scope>
</reference>
<evidence type="ECO:0000256" key="2">
    <source>
        <dbReference type="ARBA" id="ARBA00022448"/>
    </source>
</evidence>
<protein>
    <recommendedName>
        <fullName evidence="6">Thioredoxin</fullName>
    </recommendedName>
</protein>
<dbReference type="Proteomes" id="UP000177763">
    <property type="component" value="Unassembled WGS sequence"/>
</dbReference>
<evidence type="ECO:0000313" key="11">
    <source>
        <dbReference type="Proteomes" id="UP000177763"/>
    </source>
</evidence>
<dbReference type="NCBIfam" id="TIGR01068">
    <property type="entry name" value="thioredoxin"/>
    <property type="match status" value="1"/>
</dbReference>
<dbReference type="GO" id="GO:0005737">
    <property type="term" value="C:cytoplasm"/>
    <property type="evidence" value="ECO:0007669"/>
    <property type="project" value="TreeGrafter"/>
</dbReference>
<dbReference type="PANTHER" id="PTHR45663:SF11">
    <property type="entry name" value="GEO12009P1"/>
    <property type="match status" value="1"/>
</dbReference>
<dbReference type="PRINTS" id="PR00421">
    <property type="entry name" value="THIOREDOXIN"/>
</dbReference>
<dbReference type="AlphaFoldDB" id="A0A1F4VJ85"/>
<comment type="similarity">
    <text evidence="1">Belongs to the thioredoxin family.</text>
</comment>
<dbReference type="PROSITE" id="PS00194">
    <property type="entry name" value="THIOREDOXIN_1"/>
    <property type="match status" value="1"/>
</dbReference>
<keyword evidence="4 8" id="KW-1015">Disulfide bond</keyword>
<dbReference type="PROSITE" id="PS51352">
    <property type="entry name" value="THIOREDOXIN_2"/>
    <property type="match status" value="1"/>
</dbReference>
<dbReference type="InterPro" id="IPR013766">
    <property type="entry name" value="Thioredoxin_domain"/>
</dbReference>
<feature type="site" description="Contributes to redox potential value" evidence="7">
    <location>
        <position position="20"/>
    </location>
</feature>
<dbReference type="PIRSF" id="PIRSF000077">
    <property type="entry name" value="Thioredoxin"/>
    <property type="match status" value="1"/>
</dbReference>
<feature type="site" description="Deprotonates C-terminal active site Cys" evidence="7">
    <location>
        <position position="13"/>
    </location>
</feature>
<evidence type="ECO:0000256" key="6">
    <source>
        <dbReference type="NCBIfam" id="TIGR01068"/>
    </source>
</evidence>
<evidence type="ECO:0000256" key="4">
    <source>
        <dbReference type="ARBA" id="ARBA00023157"/>
    </source>
</evidence>
<accession>A0A1F4VJ85</accession>
<keyword evidence="3" id="KW-0249">Electron transport</keyword>
<keyword evidence="2" id="KW-0813">Transport</keyword>
<evidence type="ECO:0000256" key="1">
    <source>
        <dbReference type="ARBA" id="ARBA00008987"/>
    </source>
</evidence>
<feature type="active site" description="Nucleophile" evidence="7">
    <location>
        <position position="19"/>
    </location>
</feature>
<proteinExistence type="inferred from homology"/>
<feature type="active site" description="Nucleophile" evidence="7">
    <location>
        <position position="22"/>
    </location>
</feature>
<evidence type="ECO:0000256" key="3">
    <source>
        <dbReference type="ARBA" id="ARBA00022982"/>
    </source>
</evidence>
<evidence type="ECO:0000259" key="9">
    <source>
        <dbReference type="PROSITE" id="PS51352"/>
    </source>
</evidence>
<evidence type="ECO:0000256" key="7">
    <source>
        <dbReference type="PIRSR" id="PIRSR000077-1"/>
    </source>
</evidence>
<dbReference type="CDD" id="cd02947">
    <property type="entry name" value="TRX_family"/>
    <property type="match status" value="1"/>
</dbReference>
<feature type="disulfide bond" description="Redox-active" evidence="8">
    <location>
        <begin position="19"/>
        <end position="22"/>
    </location>
</feature>
<keyword evidence="5 8" id="KW-0676">Redox-active center</keyword>
<evidence type="ECO:0000313" key="10">
    <source>
        <dbReference type="EMBL" id="OGC57261.1"/>
    </source>
</evidence>
<dbReference type="InterPro" id="IPR017937">
    <property type="entry name" value="Thioredoxin_CS"/>
</dbReference>
<comment type="caution">
    <text evidence="10">The sequence shown here is derived from an EMBL/GenBank/DDBJ whole genome shotgun (WGS) entry which is preliminary data.</text>
</comment>
<dbReference type="InterPro" id="IPR005746">
    <property type="entry name" value="Thioredoxin"/>
</dbReference>
<feature type="domain" description="Thioredoxin" evidence="9">
    <location>
        <begin position="1"/>
        <end position="94"/>
    </location>
</feature>
<dbReference type="InterPro" id="IPR036249">
    <property type="entry name" value="Thioredoxin-like_sf"/>
</dbReference>
<name>A0A1F4VJ85_UNCKA</name>
<feature type="site" description="Contributes to redox potential value" evidence="7">
    <location>
        <position position="21"/>
    </location>
</feature>
<organism evidence="10 11">
    <name type="scientific">candidate division WWE3 bacterium RIFCSPLOWO2_12_FULL_36_10</name>
    <dbReference type="NCBI Taxonomy" id="1802630"/>
    <lineage>
        <taxon>Bacteria</taxon>
        <taxon>Katanobacteria</taxon>
    </lineage>
</organism>
<gene>
    <name evidence="10" type="ORF">A3H26_03055</name>
</gene>
<dbReference type="PANTHER" id="PTHR45663">
    <property type="entry name" value="GEO12009P1"/>
    <property type="match status" value="1"/>
</dbReference>
<dbReference type="GO" id="GO:0015035">
    <property type="term" value="F:protein-disulfide reductase activity"/>
    <property type="evidence" value="ECO:0007669"/>
    <property type="project" value="UniProtKB-UniRule"/>
</dbReference>
<sequence>MLWYHINMIMLLDFYADWCGPCKAMEPIFAEVEKEYVQKVEFKKIDVEVEGAVASQYGVQGIPTYILVKDGKEVSRKIGAMPKAVLTSWISSNL</sequence>
<dbReference type="STRING" id="1802630.A3H26_03055"/>
<evidence type="ECO:0000256" key="8">
    <source>
        <dbReference type="PIRSR" id="PIRSR000077-4"/>
    </source>
</evidence>